<protein>
    <submittedName>
        <fullName evidence="2">Uncharacterized protein</fullName>
    </submittedName>
</protein>
<name>A0AAD4YCW0_OVIAM</name>
<reference evidence="2" key="1">
    <citation type="submission" date="2022-03" db="EMBL/GenBank/DDBJ databases">
        <title>Genomic analyses of argali, domestic sheep and their hybrids provide insights into chromosomal evolution, heterosis and genetic basis of agronomic traits.</title>
        <authorList>
            <person name="Li M."/>
        </authorList>
    </citation>
    <scope>NUCLEOTIDE SEQUENCE</scope>
    <source>
        <strain evidence="2">CAU-MHL-2022a</strain>
        <tissue evidence="2">Skin</tissue>
    </source>
</reference>
<keyword evidence="3" id="KW-1185">Reference proteome</keyword>
<feature type="region of interest" description="Disordered" evidence="1">
    <location>
        <begin position="1"/>
        <end position="41"/>
    </location>
</feature>
<dbReference type="EMBL" id="JAKZEL010000005">
    <property type="protein sequence ID" value="KAI4543253.1"/>
    <property type="molecule type" value="Genomic_DNA"/>
</dbReference>
<organism evidence="2 3">
    <name type="scientific">Ovis ammon polii</name>
    <dbReference type="NCBI Taxonomy" id="230172"/>
    <lineage>
        <taxon>Eukaryota</taxon>
        <taxon>Metazoa</taxon>
        <taxon>Chordata</taxon>
        <taxon>Craniata</taxon>
        <taxon>Vertebrata</taxon>
        <taxon>Euteleostomi</taxon>
        <taxon>Mammalia</taxon>
        <taxon>Eutheria</taxon>
        <taxon>Laurasiatheria</taxon>
        <taxon>Artiodactyla</taxon>
        <taxon>Ruminantia</taxon>
        <taxon>Pecora</taxon>
        <taxon>Bovidae</taxon>
        <taxon>Caprinae</taxon>
        <taxon>Ovis</taxon>
    </lineage>
</organism>
<proteinExistence type="predicted"/>
<feature type="region of interest" description="Disordered" evidence="1">
    <location>
        <begin position="88"/>
        <end position="114"/>
    </location>
</feature>
<accession>A0AAD4YCW0</accession>
<dbReference type="Proteomes" id="UP001214576">
    <property type="component" value="Unassembled WGS sequence"/>
</dbReference>
<evidence type="ECO:0000256" key="1">
    <source>
        <dbReference type="SAM" id="MobiDB-lite"/>
    </source>
</evidence>
<dbReference type="AlphaFoldDB" id="A0AAD4YCW0"/>
<evidence type="ECO:0000313" key="3">
    <source>
        <dbReference type="Proteomes" id="UP001214576"/>
    </source>
</evidence>
<comment type="caution">
    <text evidence="2">The sequence shown here is derived from an EMBL/GenBank/DDBJ whole genome shotgun (WGS) entry which is preliminary data.</text>
</comment>
<evidence type="ECO:0000313" key="2">
    <source>
        <dbReference type="EMBL" id="KAI4543253.1"/>
    </source>
</evidence>
<sequence length="158" mass="18094">MEGKNPSPTEVHPRTKRSKMDPQNSPGEDRGQQADEQKQAALLMPEYCRLVGRRQASTGPRPGWASWWYPHQQHGSAVTTAEWSGFESRTTLTPERRQSGVRSQRSSIIMNEKANGMPNPSWLDVWLKLITDERPWYEHLTERQSAAHADRMDNQDVA</sequence>
<feature type="compositionally biased region" description="Basic and acidic residues" evidence="1">
    <location>
        <begin position="27"/>
        <end position="38"/>
    </location>
</feature>
<gene>
    <name evidence="2" type="ORF">MG293_006047</name>
</gene>